<evidence type="ECO:0000313" key="3">
    <source>
        <dbReference type="Proteomes" id="UP000269945"/>
    </source>
</evidence>
<evidence type="ECO:0000313" key="2">
    <source>
        <dbReference type="EMBL" id="VCW69959.1"/>
    </source>
</evidence>
<feature type="domain" description="Complement C3/4/5 macroglobulin" evidence="1">
    <location>
        <begin position="4"/>
        <end position="72"/>
    </location>
</feature>
<dbReference type="InterPro" id="IPR041425">
    <property type="entry name" value="C3/4/5_MG1"/>
</dbReference>
<organism evidence="2 3">
    <name type="scientific">Gulo gulo</name>
    <name type="common">Wolverine</name>
    <name type="synonym">Gluton</name>
    <dbReference type="NCBI Taxonomy" id="48420"/>
    <lineage>
        <taxon>Eukaryota</taxon>
        <taxon>Metazoa</taxon>
        <taxon>Chordata</taxon>
        <taxon>Craniata</taxon>
        <taxon>Vertebrata</taxon>
        <taxon>Euteleostomi</taxon>
        <taxon>Mammalia</taxon>
        <taxon>Eutheria</taxon>
        <taxon>Laurasiatheria</taxon>
        <taxon>Carnivora</taxon>
        <taxon>Caniformia</taxon>
        <taxon>Musteloidea</taxon>
        <taxon>Mustelidae</taxon>
        <taxon>Guloninae</taxon>
        <taxon>Gulo</taxon>
    </lineage>
</organism>
<dbReference type="Proteomes" id="UP000269945">
    <property type="component" value="Unassembled WGS sequence"/>
</dbReference>
<comment type="caution">
    <text evidence="2">The sequence shown here is derived from an EMBL/GenBank/DDBJ whole genome shotgun (WGS) entry which is preliminary data.</text>
</comment>
<evidence type="ECO:0000259" key="1">
    <source>
        <dbReference type="Pfam" id="PF17790"/>
    </source>
</evidence>
<proteinExistence type="predicted"/>
<dbReference type="Pfam" id="PF17790">
    <property type="entry name" value="MG1"/>
    <property type="match status" value="1"/>
</dbReference>
<gene>
    <name evidence="2" type="ORF">BN2614_LOCUS2</name>
</gene>
<protein>
    <recommendedName>
        <fullName evidence="1">Complement C3/4/5 macroglobulin domain-containing protein</fullName>
    </recommendedName>
</protein>
<dbReference type="Gene3D" id="2.60.40.1930">
    <property type="match status" value="1"/>
</dbReference>
<accession>A0A9X9PWP5</accession>
<name>A0A9X9PWP5_GULGU</name>
<reference evidence="2 3" key="1">
    <citation type="submission" date="2018-10" db="EMBL/GenBank/DDBJ databases">
        <authorList>
            <person name="Ekblom R."/>
            <person name="Jareborg N."/>
        </authorList>
    </citation>
    <scope>NUCLEOTIDE SEQUENCE [LARGE SCALE GENOMIC DNA]</scope>
    <source>
        <tissue evidence="2">Muscle</tissue>
    </source>
</reference>
<keyword evidence="3" id="KW-1185">Reference proteome</keyword>
<dbReference type="EMBL" id="CYRY02005535">
    <property type="protein sequence ID" value="VCW69959.1"/>
    <property type="molecule type" value="Genomic_DNA"/>
</dbReference>
<dbReference type="AlphaFoldDB" id="A0A9X9PWP5"/>
<sequence>MIFRYVVSAPIVFYVGTSENVVIQVHGYTNSFAVTTAIKSYPDNSFTYSFGQSNLAPENKLQSSANLTIQPRFIWSTKCSFIRIFRSCIWSFFKNNKISTML</sequence>